<proteinExistence type="predicted"/>
<feature type="region of interest" description="Disordered" evidence="1">
    <location>
        <begin position="234"/>
        <end position="255"/>
    </location>
</feature>
<evidence type="ECO:0000313" key="2">
    <source>
        <dbReference type="EMBL" id="APA06829.1"/>
    </source>
</evidence>
<dbReference type="EMBL" id="CP017815">
    <property type="protein sequence ID" value="APA06829.1"/>
    <property type="molecule type" value="Genomic_DNA"/>
</dbReference>
<dbReference type="AlphaFoldDB" id="A0A1D9PW45"/>
<evidence type="ECO:0000256" key="1">
    <source>
        <dbReference type="SAM" id="MobiDB-lite"/>
    </source>
</evidence>
<feature type="compositionally biased region" description="Polar residues" evidence="1">
    <location>
        <begin position="234"/>
        <end position="249"/>
    </location>
</feature>
<reference evidence="3" key="1">
    <citation type="journal article" date="2017" name="Genome Biol. Evol.">
        <title>The complete genome sequence of the phytopathogenic fungus Sclerotinia sclerotiorum reveals insights into the genome architecture of broad host range pathogens.</title>
        <authorList>
            <person name="Derbyshire M."/>
            <person name="Denton-Giles M."/>
            <person name="Hegedus D."/>
            <person name="Seifbarghy S."/>
            <person name="Rollins J."/>
            <person name="van Kan J."/>
            <person name="Seidl M.F."/>
            <person name="Faino L."/>
            <person name="Mbengue M."/>
            <person name="Navaud O."/>
            <person name="Raffaele S."/>
            <person name="Hammond-Kosack K."/>
            <person name="Heard S."/>
            <person name="Oliver R."/>
        </authorList>
    </citation>
    <scope>NUCLEOTIDE SEQUENCE [LARGE SCALE GENOMIC DNA]</scope>
    <source>
        <strain evidence="3">ATCC 18683 / 1980 / Ss-1</strain>
    </source>
</reference>
<evidence type="ECO:0000313" key="3">
    <source>
        <dbReference type="Proteomes" id="UP000177798"/>
    </source>
</evidence>
<protein>
    <submittedName>
        <fullName evidence="2">Uncharacterized protein</fullName>
    </submittedName>
</protein>
<gene>
    <name evidence="2" type="ORF">sscle_02g015990</name>
</gene>
<accession>A0A1D9PW45</accession>
<dbReference type="OrthoDB" id="5232891at2759"/>
<dbReference type="Proteomes" id="UP000177798">
    <property type="component" value="Chromosome 2"/>
</dbReference>
<dbReference type="VEuPathDB" id="FungiDB:sscle_02g015990"/>
<sequence>MSFIRCFFGLNNTSKVSRPREFKKSNRPQKQAQFNDLLKDQLLFYPIHGEVPTDFRVQSCLSLVQEENEAMDDGNNDVANACVGRDLDLKEREHKQDSSPTQSRTIVQPRQYPHRFPNNINVNNNRIHRIPSNYSISIYSSDEIYPTENMESLPRRAKTPVFFIGQLERKAMEHDPSERLASEYQTVLPQRRISSYLDLHLPLNPAKRTLRKIKSQESLRDLCKSYAKSPSIASDSETLVGSDRGSSPRGSIYKEDEKDDTFRFKDVSSPAYEPSEKTSQLDQVDQDISLQICSDLLTSKLTTALHQNHAVGQENKVSSLEILLMIEAYESIRKELLSDPRDLHVTYAAETALDQWIQALYTIYEDCHGINYRRPISSQPRWNSRRSPKPVSAFTEHQNKHASLKGFGHSNPWPIEIRT</sequence>
<organism evidence="2 3">
    <name type="scientific">Sclerotinia sclerotiorum (strain ATCC 18683 / 1980 / Ss-1)</name>
    <name type="common">White mold</name>
    <name type="synonym">Whetzelinia sclerotiorum</name>
    <dbReference type="NCBI Taxonomy" id="665079"/>
    <lineage>
        <taxon>Eukaryota</taxon>
        <taxon>Fungi</taxon>
        <taxon>Dikarya</taxon>
        <taxon>Ascomycota</taxon>
        <taxon>Pezizomycotina</taxon>
        <taxon>Leotiomycetes</taxon>
        <taxon>Helotiales</taxon>
        <taxon>Sclerotiniaceae</taxon>
        <taxon>Sclerotinia</taxon>
    </lineage>
</organism>
<name>A0A1D9PW45_SCLS1</name>